<dbReference type="Proteomes" id="UP000008136">
    <property type="component" value="Chromosome"/>
</dbReference>
<dbReference type="GO" id="GO:0016787">
    <property type="term" value="F:hydrolase activity"/>
    <property type="evidence" value="ECO:0007669"/>
    <property type="project" value="UniProtKB-KW"/>
</dbReference>
<dbReference type="PANTHER" id="PTHR43540">
    <property type="entry name" value="PEROXYUREIDOACRYLATE/UREIDOACRYLATE AMIDOHYDROLASE-RELATED"/>
    <property type="match status" value="1"/>
</dbReference>
<name>F2KNC9_ARCVS</name>
<dbReference type="InterPro" id="IPR050272">
    <property type="entry name" value="Isochorismatase-like_hydrls"/>
</dbReference>
<dbReference type="Gene3D" id="3.40.50.850">
    <property type="entry name" value="Isochorismatase-like"/>
    <property type="match status" value="1"/>
</dbReference>
<dbReference type="AlphaFoldDB" id="F2KNC9"/>
<dbReference type="InterPro" id="IPR000868">
    <property type="entry name" value="Isochorismatase-like_dom"/>
</dbReference>
<dbReference type="OrthoDB" id="9194at2157"/>
<dbReference type="STRING" id="693661.Arcve_1327"/>
<organism evidence="3 4">
    <name type="scientific">Archaeoglobus veneficus (strain DSM 11195 / SNP6)</name>
    <dbReference type="NCBI Taxonomy" id="693661"/>
    <lineage>
        <taxon>Archaea</taxon>
        <taxon>Methanobacteriati</taxon>
        <taxon>Methanobacteriota</taxon>
        <taxon>Archaeoglobi</taxon>
        <taxon>Archaeoglobales</taxon>
        <taxon>Archaeoglobaceae</taxon>
        <taxon>Archaeoglobus</taxon>
    </lineage>
</organism>
<accession>F2KNC9</accession>
<keyword evidence="1 3" id="KW-0378">Hydrolase</keyword>
<dbReference type="eggNOG" id="arCOG01943">
    <property type="taxonomic scope" value="Archaea"/>
</dbReference>
<evidence type="ECO:0000256" key="1">
    <source>
        <dbReference type="ARBA" id="ARBA00022801"/>
    </source>
</evidence>
<dbReference type="Pfam" id="PF00857">
    <property type="entry name" value="Isochorismatase"/>
    <property type="match status" value="1"/>
</dbReference>
<gene>
    <name evidence="3" type="ordered locus">Arcve_1327</name>
</gene>
<proteinExistence type="predicted"/>
<feature type="domain" description="Isochorismatase-like" evidence="2">
    <location>
        <begin position="9"/>
        <end position="197"/>
    </location>
</feature>
<evidence type="ECO:0000259" key="2">
    <source>
        <dbReference type="Pfam" id="PF00857"/>
    </source>
</evidence>
<protein>
    <submittedName>
        <fullName evidence="3">Isochorismatase hydrolase</fullName>
    </submittedName>
</protein>
<dbReference type="KEGG" id="ave:Arcve_1327"/>
<reference evidence="3 4" key="1">
    <citation type="submission" date="2011-03" db="EMBL/GenBank/DDBJ databases">
        <title>The complete genome of Archaeoglobus veneficus SNP6.</title>
        <authorList>
            <consortium name="US DOE Joint Genome Institute (JGI-PGF)"/>
            <person name="Lucas S."/>
            <person name="Copeland A."/>
            <person name="Lapidus A."/>
            <person name="Bruce D."/>
            <person name="Goodwin L."/>
            <person name="Pitluck S."/>
            <person name="Kyrpides N."/>
            <person name="Mavromatis K."/>
            <person name="Pagani I."/>
            <person name="Ivanova N."/>
            <person name="Mikhailova N."/>
            <person name="Lu M."/>
            <person name="Detter J.C."/>
            <person name="Tapia R."/>
            <person name="Han C."/>
            <person name="Land M."/>
            <person name="Hauser L."/>
            <person name="Markowitz V."/>
            <person name="Cheng J.-F."/>
            <person name="Hugenholtz P."/>
            <person name="Woyke T."/>
            <person name="Wu D."/>
            <person name="Spring S."/>
            <person name="Brambilla E."/>
            <person name="Klenk H.-P."/>
            <person name="Eisen J.A."/>
        </authorList>
    </citation>
    <scope>NUCLEOTIDE SEQUENCE [LARGE SCALE GENOMIC DNA]</scope>
    <source>
        <strain>SNP6</strain>
    </source>
</reference>
<dbReference type="InterPro" id="IPR036380">
    <property type="entry name" value="Isochorismatase-like_sf"/>
</dbReference>
<dbReference type="PANTHER" id="PTHR43540:SF6">
    <property type="entry name" value="ISOCHORISMATASE-LIKE DOMAIN-CONTAINING PROTEIN"/>
    <property type="match status" value="1"/>
</dbReference>
<sequence length="218" mass="25024">MKGYKIKPALVIIDMQNCFLSPDGSFDKLGYDISKYRKILPTLRSTYEEAKSLKIPVFFSKAIRERSGIDMLDKVHQILPPKRLERIKRLPIAVRGTWDAEIIDMLKPAPDDLVVEKRRDSIFQDTEFEMWLKALKADTLVFTGVDTSICVESSLRDAFNRGYDVILLSDATASLSDELYRTTLLEVKENFGLVMKSGDFFKSLKRIRGNKFLLEVEC</sequence>
<evidence type="ECO:0000313" key="4">
    <source>
        <dbReference type="Proteomes" id="UP000008136"/>
    </source>
</evidence>
<dbReference type="GeneID" id="10394448"/>
<dbReference type="HOGENOM" id="CLU_068979_8_0_2"/>
<dbReference type="CDD" id="cd00431">
    <property type="entry name" value="cysteine_hydrolases"/>
    <property type="match status" value="1"/>
</dbReference>
<dbReference type="RefSeq" id="WP_013683992.1">
    <property type="nucleotide sequence ID" value="NC_015320.1"/>
</dbReference>
<dbReference type="SUPFAM" id="SSF52499">
    <property type="entry name" value="Isochorismatase-like hydrolases"/>
    <property type="match status" value="1"/>
</dbReference>
<evidence type="ECO:0000313" key="3">
    <source>
        <dbReference type="EMBL" id="AEA47331.1"/>
    </source>
</evidence>
<dbReference type="EMBL" id="CP002588">
    <property type="protein sequence ID" value="AEA47331.1"/>
    <property type="molecule type" value="Genomic_DNA"/>
</dbReference>
<keyword evidence="4" id="KW-1185">Reference proteome</keyword>